<dbReference type="RefSeq" id="WP_278098985.1">
    <property type="nucleotide sequence ID" value="NZ_CP091092.1"/>
</dbReference>
<gene>
    <name evidence="1" type="ORF">L1994_08310</name>
</gene>
<dbReference type="EMBL" id="CP091092">
    <property type="protein sequence ID" value="WFN36146.1"/>
    <property type="molecule type" value="Genomic_DNA"/>
</dbReference>
<dbReference type="KEGG" id="manq:L1994_08310"/>
<accession>A0AAF0JM79</accession>
<evidence type="ECO:0000313" key="2">
    <source>
        <dbReference type="Proteomes" id="UP001218895"/>
    </source>
</evidence>
<dbReference type="Gene3D" id="1.10.10.10">
    <property type="entry name" value="Winged helix-like DNA-binding domain superfamily/Winged helix DNA-binding domain"/>
    <property type="match status" value="1"/>
</dbReference>
<dbReference type="InterPro" id="IPR036388">
    <property type="entry name" value="WH-like_DNA-bd_sf"/>
</dbReference>
<dbReference type="GO" id="GO:0003677">
    <property type="term" value="F:DNA binding"/>
    <property type="evidence" value="ECO:0007669"/>
    <property type="project" value="InterPro"/>
</dbReference>
<dbReference type="GO" id="GO:0006355">
    <property type="term" value="P:regulation of DNA-templated transcription"/>
    <property type="evidence" value="ECO:0007669"/>
    <property type="project" value="InterPro"/>
</dbReference>
<keyword evidence="2" id="KW-1185">Reference proteome</keyword>
<organism evidence="1 2">
    <name type="scientific">Methanomicrobium antiquum</name>
    <dbReference type="NCBI Taxonomy" id="487686"/>
    <lineage>
        <taxon>Archaea</taxon>
        <taxon>Methanobacteriati</taxon>
        <taxon>Methanobacteriota</taxon>
        <taxon>Stenosarchaea group</taxon>
        <taxon>Methanomicrobia</taxon>
        <taxon>Methanomicrobiales</taxon>
        <taxon>Methanomicrobiaceae</taxon>
        <taxon>Methanomicrobium</taxon>
    </lineage>
</organism>
<dbReference type="AlphaFoldDB" id="A0AAF0JM79"/>
<name>A0AAF0JM79_9EURY</name>
<dbReference type="Pfam" id="PF13412">
    <property type="entry name" value="HTH_24"/>
    <property type="match status" value="1"/>
</dbReference>
<dbReference type="SUPFAM" id="SSF46785">
    <property type="entry name" value="Winged helix' DNA-binding domain"/>
    <property type="match status" value="1"/>
</dbReference>
<dbReference type="Proteomes" id="UP001218895">
    <property type="component" value="Chromosome"/>
</dbReference>
<evidence type="ECO:0000313" key="1">
    <source>
        <dbReference type="EMBL" id="WFN36146.1"/>
    </source>
</evidence>
<dbReference type="GeneID" id="79950394"/>
<proteinExistence type="predicted"/>
<dbReference type="InterPro" id="IPR036390">
    <property type="entry name" value="WH_DNA-bd_sf"/>
</dbReference>
<reference evidence="1" key="1">
    <citation type="submission" date="2022-01" db="EMBL/GenBank/DDBJ databases">
        <title>Complete genome of Methanomicrobium antiquum DSM 21220.</title>
        <authorList>
            <person name="Chen S.-C."/>
            <person name="You Y.-T."/>
            <person name="Zhou Y.-Z."/>
            <person name="Lai M.-C."/>
        </authorList>
    </citation>
    <scope>NUCLEOTIDE SEQUENCE</scope>
    <source>
        <strain evidence="1">DSM 21220</strain>
    </source>
</reference>
<sequence>MSEDDEIEKDELEELALFCTLNKDTVNAIIKEIKQDKRGVTITDIAEKTGLNKNTVRKYALILTSAGHIEERSCGHTKVFTISNRVGLTNLLDYVNEGIMLFDNEKNVIYKNKFFHDFLRIDDKGLKKLTDNEIFKKGILKIAITGFAEKEIELEIKKGMKINLNLRFVAVNSFDGKKLTAIFVKS</sequence>
<protein>
    <submittedName>
        <fullName evidence="1">Winged helix-turn-helix transcriptional regulator</fullName>
    </submittedName>
</protein>